<dbReference type="STRING" id="1236970.JCM9140_2368"/>
<keyword evidence="1" id="KW-1133">Transmembrane helix</keyword>
<evidence type="ECO:0000256" key="1">
    <source>
        <dbReference type="SAM" id="Phobius"/>
    </source>
</evidence>
<evidence type="ECO:0000313" key="2">
    <source>
        <dbReference type="EMBL" id="GAE26318.1"/>
    </source>
</evidence>
<dbReference type="AlphaFoldDB" id="W4Q3L5"/>
<name>W4Q3L5_9BACI</name>
<comment type="caution">
    <text evidence="2">The sequence shown here is derived from an EMBL/GenBank/DDBJ whole genome shotgun (WGS) entry which is preliminary data.</text>
</comment>
<evidence type="ECO:0000313" key="3">
    <source>
        <dbReference type="Proteomes" id="UP000018890"/>
    </source>
</evidence>
<dbReference type="Proteomes" id="UP000018890">
    <property type="component" value="Unassembled WGS sequence"/>
</dbReference>
<reference evidence="2" key="1">
    <citation type="journal article" date="2014" name="Genome Announc.">
        <title>Draft Genome Sequences of Three Alkaliphilic Bacillus Strains, Bacillus wakoensis JCM 9140T, Bacillus akibai JCM 9157T, and Bacillus hemicellulosilyticus JCM 9152T.</title>
        <authorList>
            <person name="Yuki M."/>
            <person name="Oshima K."/>
            <person name="Suda W."/>
            <person name="Oshida Y."/>
            <person name="Kitamura K."/>
            <person name="Iida T."/>
            <person name="Hattori M."/>
            <person name="Ohkuma M."/>
        </authorList>
    </citation>
    <scope>NUCLEOTIDE SEQUENCE [LARGE SCALE GENOMIC DNA]</scope>
    <source>
        <strain evidence="2">JCM 9140</strain>
    </source>
</reference>
<keyword evidence="3" id="KW-1185">Reference proteome</keyword>
<dbReference type="EMBL" id="BAUT01000022">
    <property type="protein sequence ID" value="GAE26318.1"/>
    <property type="molecule type" value="Genomic_DNA"/>
</dbReference>
<protein>
    <submittedName>
        <fullName evidence="2">Alkylphosphonate ABC tranporter</fullName>
    </submittedName>
</protein>
<keyword evidence="1" id="KW-0812">Transmembrane</keyword>
<feature type="transmembrane region" description="Helical" evidence="1">
    <location>
        <begin position="16"/>
        <end position="35"/>
    </location>
</feature>
<organism evidence="2 3">
    <name type="scientific">Halalkalibacter wakoensis JCM 9140</name>
    <dbReference type="NCBI Taxonomy" id="1236970"/>
    <lineage>
        <taxon>Bacteria</taxon>
        <taxon>Bacillati</taxon>
        <taxon>Bacillota</taxon>
        <taxon>Bacilli</taxon>
        <taxon>Bacillales</taxon>
        <taxon>Bacillaceae</taxon>
        <taxon>Halalkalibacter</taxon>
    </lineage>
</organism>
<accession>W4Q3L5</accession>
<gene>
    <name evidence="2" type="ORF">JCM9140_2368</name>
</gene>
<sequence>MSKPEIQGVVSSKAKLRMTIILVAIIGVYAYTSWATRSTPMDLIRGWGGFQRILTDLFPPNWLMLLKFGKS</sequence>
<keyword evidence="1" id="KW-0472">Membrane</keyword>
<proteinExistence type="predicted"/>